<dbReference type="InterPro" id="IPR044974">
    <property type="entry name" value="Disease_R_plants"/>
</dbReference>
<feature type="domain" description="C-JID" evidence="8">
    <location>
        <begin position="789"/>
        <end position="932"/>
    </location>
</feature>
<dbReference type="EC" id="3.2.2.6" evidence="1"/>
<dbReference type="PRINTS" id="PR00364">
    <property type="entry name" value="DISEASERSIST"/>
</dbReference>
<dbReference type="Pfam" id="PF20160">
    <property type="entry name" value="C-JID"/>
    <property type="match status" value="1"/>
</dbReference>
<dbReference type="Pfam" id="PF07725">
    <property type="entry name" value="LRR_3"/>
    <property type="match status" value="1"/>
</dbReference>
<dbReference type="EMBL" id="QGKX02002183">
    <property type="protein sequence ID" value="KAF3489749.1"/>
    <property type="molecule type" value="Genomic_DNA"/>
</dbReference>
<dbReference type="GO" id="GO:0006952">
    <property type="term" value="P:defense response"/>
    <property type="evidence" value="ECO:0007669"/>
    <property type="project" value="InterPro"/>
</dbReference>
<dbReference type="FunFam" id="3.80.10.10:FF:000386">
    <property type="entry name" value="Disease resistance protein RPS4"/>
    <property type="match status" value="1"/>
</dbReference>
<name>A0A8S9N8D7_BRACR</name>
<dbReference type="GO" id="GO:0043531">
    <property type="term" value="F:ADP binding"/>
    <property type="evidence" value="ECO:0007669"/>
    <property type="project" value="InterPro"/>
</dbReference>
<comment type="caution">
    <text evidence="10">The sequence shown here is derived from an EMBL/GenBank/DDBJ whole genome shotgun (WGS) entry which is preliminary data.</text>
</comment>
<dbReference type="InterPro" id="IPR032675">
    <property type="entry name" value="LRR_dom_sf"/>
</dbReference>
<dbReference type="InterPro" id="IPR027417">
    <property type="entry name" value="P-loop_NTPase"/>
</dbReference>
<evidence type="ECO:0000256" key="1">
    <source>
        <dbReference type="ARBA" id="ARBA00011982"/>
    </source>
</evidence>
<proteinExistence type="predicted"/>
<dbReference type="Gene3D" id="3.80.10.10">
    <property type="entry name" value="Ribonuclease Inhibitor"/>
    <property type="match status" value="2"/>
</dbReference>
<dbReference type="Gene3D" id="3.40.50.300">
    <property type="entry name" value="P-loop containing nucleotide triphosphate hydrolases"/>
    <property type="match status" value="1"/>
</dbReference>
<organism evidence="10 11">
    <name type="scientific">Brassica cretica</name>
    <name type="common">Mustard</name>
    <dbReference type="NCBI Taxonomy" id="69181"/>
    <lineage>
        <taxon>Eukaryota</taxon>
        <taxon>Viridiplantae</taxon>
        <taxon>Streptophyta</taxon>
        <taxon>Embryophyta</taxon>
        <taxon>Tracheophyta</taxon>
        <taxon>Spermatophyta</taxon>
        <taxon>Magnoliopsida</taxon>
        <taxon>eudicotyledons</taxon>
        <taxon>Gunneridae</taxon>
        <taxon>Pentapetalae</taxon>
        <taxon>rosids</taxon>
        <taxon>malvids</taxon>
        <taxon>Brassicales</taxon>
        <taxon>Brassicaceae</taxon>
        <taxon>Brassiceae</taxon>
        <taxon>Brassica</taxon>
    </lineage>
</organism>
<evidence type="ECO:0000313" key="11">
    <source>
        <dbReference type="Proteomes" id="UP000712600"/>
    </source>
</evidence>
<evidence type="ECO:0000256" key="2">
    <source>
        <dbReference type="ARBA" id="ARBA00022614"/>
    </source>
</evidence>
<evidence type="ECO:0000259" key="8">
    <source>
        <dbReference type="Pfam" id="PF20160"/>
    </source>
</evidence>
<dbReference type="Pfam" id="PF23282">
    <property type="entry name" value="WHD_ROQ1"/>
    <property type="match status" value="1"/>
</dbReference>
<dbReference type="SUPFAM" id="SSF52058">
    <property type="entry name" value="L domain-like"/>
    <property type="match status" value="2"/>
</dbReference>
<dbReference type="PANTHER" id="PTHR11017">
    <property type="entry name" value="LEUCINE-RICH REPEAT-CONTAINING PROTEIN"/>
    <property type="match status" value="1"/>
</dbReference>
<evidence type="ECO:0000259" key="7">
    <source>
        <dbReference type="Pfam" id="PF00931"/>
    </source>
</evidence>
<keyword evidence="5" id="KW-0520">NAD</keyword>
<dbReference type="FunFam" id="3.40.50.300:FF:001002">
    <property type="entry name" value="Disease resistance protein (TIR-NBS-LRR class)"/>
    <property type="match status" value="1"/>
</dbReference>
<dbReference type="AlphaFoldDB" id="A0A8S9N8D7"/>
<evidence type="ECO:0000256" key="5">
    <source>
        <dbReference type="ARBA" id="ARBA00023027"/>
    </source>
</evidence>
<evidence type="ECO:0000256" key="3">
    <source>
        <dbReference type="ARBA" id="ARBA00022737"/>
    </source>
</evidence>
<protein>
    <recommendedName>
        <fullName evidence="1">ADP-ribosyl cyclase/cyclic ADP-ribose hydrolase</fullName>
        <ecNumber evidence="1">3.2.2.6</ecNumber>
    </recommendedName>
</protein>
<keyword evidence="2" id="KW-0433">Leucine-rich repeat</keyword>
<keyword evidence="4" id="KW-0378">Hydrolase</keyword>
<reference evidence="10" key="1">
    <citation type="submission" date="2019-12" db="EMBL/GenBank/DDBJ databases">
        <title>Genome sequencing and annotation of Brassica cretica.</title>
        <authorList>
            <person name="Studholme D.J."/>
            <person name="Sarris P."/>
        </authorList>
    </citation>
    <scope>NUCLEOTIDE SEQUENCE</scope>
    <source>
        <strain evidence="10">PFS-109/04</strain>
        <tissue evidence="10">Leaf</tissue>
    </source>
</reference>
<dbReference type="SUPFAM" id="SSF52540">
    <property type="entry name" value="P-loop containing nucleoside triphosphate hydrolases"/>
    <property type="match status" value="1"/>
</dbReference>
<dbReference type="InterPro" id="IPR011713">
    <property type="entry name" value="Leu-rich_rpt_3"/>
</dbReference>
<dbReference type="InterPro" id="IPR045344">
    <property type="entry name" value="C-JID"/>
</dbReference>
<evidence type="ECO:0000313" key="10">
    <source>
        <dbReference type="EMBL" id="KAF3489749.1"/>
    </source>
</evidence>
<evidence type="ECO:0000259" key="9">
    <source>
        <dbReference type="Pfam" id="PF23282"/>
    </source>
</evidence>
<dbReference type="InterPro" id="IPR058192">
    <property type="entry name" value="WHD_ROQ1-like"/>
</dbReference>
<dbReference type="GO" id="GO:0061809">
    <property type="term" value="F:NAD+ nucleosidase activity, cyclic ADP-ribose generating"/>
    <property type="evidence" value="ECO:0007669"/>
    <property type="project" value="UniProtKB-EC"/>
</dbReference>
<dbReference type="Pfam" id="PF00931">
    <property type="entry name" value="NB-ARC"/>
    <property type="match status" value="1"/>
</dbReference>
<feature type="domain" description="Disease resistance protein Roq1-like winged-helix" evidence="9">
    <location>
        <begin position="231"/>
        <end position="281"/>
    </location>
</feature>
<evidence type="ECO:0000256" key="4">
    <source>
        <dbReference type="ARBA" id="ARBA00022801"/>
    </source>
</evidence>
<sequence>MAGEDLQNWCNEANLIDNIAHDVSNKLITPSNCFGDFVGIEAHLEAMNQLLCMESEEARMVGIVGPSGIGKTTIARALFSQLSSRFHYRAFLAYRRTIQDDYGMKLCWEERFLSEILCQKDLKICYLGVVKKRLKLKKVLIFLDDVDDVELLKTLVGRTKWFGSGSRIIVISQDRQLLKAHEIDLIYKVEFPSEDVALQMLCRSAFGQNSPPLAVEVAKLAGNLHFGSQCLGYIKDLLGDSVNSGLETLADKSLIRITSHETIEMHNLLHKLAREIFRAESINNPGKRRFLVDVEDIRDVFTGKTETVLGIYFNASALEEAFSMDEKSFEGMRNLQFLIVRDYVGYWVPQGRLLLPQGLFYIPRKLRLLRWDAYPSKCLPSNFKAEYLVELRMKNSSLEKLWEGTLPLGRLKKLIMSWSTYLKELPDLSNAKSLEEVYLDRCTSLATFPSSIQNLHKLRELDLEGCTELESFPILINLKSLEYLNLRECSRLRNFPQIYINSSHGFSLEVEGCFWNNSLCGLDYLGCIMRCIPCKFRPEQLIGLTVKSNMLEKLWEGVQCLGSLEMMDVSTCENLTEIPDLSMAPNLMYLRLNNCKSLVTVPSTIGNLFKLVKLEMEECTMLEVLPTDVNLPSLETLHLSGCSRLKSFPQISRSIANLYLNDTAIEEVPCCIENFWRLSELSMCGCKRLENISPNIFRLRSLKLVDFSDCGEVVTALSDASILATISIEDHFSLIPLFENTEERYKDGADIDWAGVSRNSEYLDFNNCFKLDRDARELIIRSYMKPTVLPGGEVPTYFTHRACGNSLTVTLPQSSLSQDFLGFKACIAVEPPNNTENVQMGLRWYLRGRSSVHHFMVYHHSFKMDEDHLLMFHFGFPLEEINYTSSELHYIHVEFEYCYHKYAASDIYGPDSNTQPCLLSLKMIKGCGLRLLNLSGSPYGAARISETEYGQQSGESDRESGRSNKRMRVTFDYFSGSTGESTLGIESIL</sequence>
<evidence type="ECO:0000256" key="6">
    <source>
        <dbReference type="ARBA" id="ARBA00047304"/>
    </source>
</evidence>
<accession>A0A8S9N8D7</accession>
<feature type="domain" description="NB-ARC" evidence="7">
    <location>
        <begin position="41"/>
        <end position="209"/>
    </location>
</feature>
<keyword evidence="3" id="KW-0677">Repeat</keyword>
<dbReference type="Proteomes" id="UP000712600">
    <property type="component" value="Unassembled WGS sequence"/>
</dbReference>
<gene>
    <name evidence="10" type="ORF">F2Q69_00056832</name>
</gene>
<comment type="catalytic activity">
    <reaction evidence="6">
        <text>NAD(+) + H2O = ADP-D-ribose + nicotinamide + H(+)</text>
        <dbReference type="Rhea" id="RHEA:16301"/>
        <dbReference type="ChEBI" id="CHEBI:15377"/>
        <dbReference type="ChEBI" id="CHEBI:15378"/>
        <dbReference type="ChEBI" id="CHEBI:17154"/>
        <dbReference type="ChEBI" id="CHEBI:57540"/>
        <dbReference type="ChEBI" id="CHEBI:57967"/>
        <dbReference type="EC" id="3.2.2.6"/>
    </reaction>
    <physiologicalReaction direction="left-to-right" evidence="6">
        <dbReference type="Rhea" id="RHEA:16302"/>
    </physiologicalReaction>
</comment>
<dbReference type="PANTHER" id="PTHR11017:SF274">
    <property type="entry name" value="ADP-RIBOSYL CYCLASE_CYCLIC ADP-RIBOSE HYDROLASE-RELATED"/>
    <property type="match status" value="1"/>
</dbReference>
<dbReference type="InterPro" id="IPR002182">
    <property type="entry name" value="NB-ARC"/>
</dbReference>